<accession>A0A8S1YNE1</accession>
<evidence type="ECO:0000313" key="1">
    <source>
        <dbReference type="EMBL" id="CAD8212962.1"/>
    </source>
</evidence>
<dbReference type="OrthoDB" id="301201at2759"/>
<reference evidence="1" key="1">
    <citation type="submission" date="2021-01" db="EMBL/GenBank/DDBJ databases">
        <authorList>
            <consortium name="Genoscope - CEA"/>
            <person name="William W."/>
        </authorList>
    </citation>
    <scope>NUCLEOTIDE SEQUENCE</scope>
</reference>
<dbReference type="EMBL" id="CAJJDO010000172">
    <property type="protein sequence ID" value="CAD8212962.1"/>
    <property type="molecule type" value="Genomic_DNA"/>
</dbReference>
<name>A0A8S1YNE1_9CILI</name>
<sequence length="359" mass="42609">MNYFNSLKQRCKTNSQAEEEHSQLLIPCMNCQEYIRFNLINKHSLVCTQVTQNIDHIDKTYSLLEENHYKLQKLRTNLMEKQNNILALRLIRIIELVVQISTIGKVEIACCQTYLDEIIQLKYIPKSSLNLSLYIERIQVLIEQKIQILKDELKIKQEHEYQQSSQNKFKYLMTQESQSNQYSNKMYQMSVDQKDIYGESKEHQFEQLSNKIQQCNNLKMEQQKYNNLINHNLYKSKSPKQMNVEEAEVVFPQQQQRKMFNLQVPFKLNAKSEILTNISTSDIGFLEEQSRKCESQSQRLFYSKLLKLKLQISNQSQAQQLSAVILWDEAQKLKLKCNEFDKFLKSAIEKPSKYLKNEF</sequence>
<comment type="caution">
    <text evidence="1">The sequence shown here is derived from an EMBL/GenBank/DDBJ whole genome shotgun (WGS) entry which is preliminary data.</text>
</comment>
<dbReference type="AlphaFoldDB" id="A0A8S1YNE1"/>
<dbReference type="Proteomes" id="UP000689195">
    <property type="component" value="Unassembled WGS sequence"/>
</dbReference>
<proteinExistence type="predicted"/>
<keyword evidence="2" id="KW-1185">Reference proteome</keyword>
<gene>
    <name evidence="1" type="ORF">PPENT_87.1.T1720050</name>
</gene>
<organism evidence="1 2">
    <name type="scientific">Paramecium pentaurelia</name>
    <dbReference type="NCBI Taxonomy" id="43138"/>
    <lineage>
        <taxon>Eukaryota</taxon>
        <taxon>Sar</taxon>
        <taxon>Alveolata</taxon>
        <taxon>Ciliophora</taxon>
        <taxon>Intramacronucleata</taxon>
        <taxon>Oligohymenophorea</taxon>
        <taxon>Peniculida</taxon>
        <taxon>Parameciidae</taxon>
        <taxon>Paramecium</taxon>
    </lineage>
</organism>
<protein>
    <submittedName>
        <fullName evidence="1">Uncharacterized protein</fullName>
    </submittedName>
</protein>
<evidence type="ECO:0000313" key="2">
    <source>
        <dbReference type="Proteomes" id="UP000689195"/>
    </source>
</evidence>